<evidence type="ECO:0000256" key="3">
    <source>
        <dbReference type="ARBA" id="ARBA00022544"/>
    </source>
</evidence>
<evidence type="ECO:0000256" key="5">
    <source>
        <dbReference type="ARBA" id="ARBA00023136"/>
    </source>
</evidence>
<sequence>MKKIVIIGMLIAAITLTGCWSAKELNTMSLVMGVGIDKTTELDHLLLTAQVAKPEAVQGASSDGKKGSGGKAYSNISMVGDTVFEAIRKTTHIIGKRLFFTHNEIVILGRSLAEDGLENVIDFFLRDHELRPNMLVAVATENAADIFAVDSETEKLPITNIIKTIRAHQYASHFTAVTIFDLTEQLMSETTTPVVPLLSITQSRGVKEVEALGMAVFKYGKMVGILNETETRGLLWVKGDVKGGSILIDSPDGKGKVSLEISKADSEIKPEIRNGQVIMHIKISESAALAEQTTEKNLATLEFVKDVERLQANVIKQEILAALNKSKQFNSDIFGFGNIVYRKFPNDWQIFRHQWDKVYTDIDCVIDVDAKIRSTGTLSDTVQLRK</sequence>
<proteinExistence type="inferred from homology"/>
<reference evidence="10" key="1">
    <citation type="submission" date="2024-05" db="EMBL/GenBank/DDBJ databases">
        <title>Isolation and characterization of Sporomusa carbonis sp. nov., a carboxydotrophic hydrogenogen in the genus of Sporomusa isolated from a charcoal burning pile.</title>
        <authorList>
            <person name="Boeer T."/>
            <person name="Rosenbaum F."/>
            <person name="Eysell L."/>
            <person name="Mueller V."/>
            <person name="Daniel R."/>
            <person name="Poehlein A."/>
        </authorList>
    </citation>
    <scope>NUCLEOTIDE SEQUENCE [LARGE SCALE GENOMIC DNA]</scope>
    <source>
        <strain evidence="10">DSM 10669</strain>
    </source>
</reference>
<evidence type="ECO:0000256" key="6">
    <source>
        <dbReference type="ARBA" id="ARBA00023139"/>
    </source>
</evidence>
<dbReference type="NCBIfam" id="TIGR02887">
    <property type="entry name" value="spore_ger_x_C"/>
    <property type="match status" value="1"/>
</dbReference>
<dbReference type="PANTHER" id="PTHR35789:SF1">
    <property type="entry name" value="SPORE GERMINATION PROTEIN B3"/>
    <property type="match status" value="1"/>
</dbReference>
<evidence type="ECO:0000256" key="1">
    <source>
        <dbReference type="ARBA" id="ARBA00004635"/>
    </source>
</evidence>
<evidence type="ECO:0000313" key="10">
    <source>
        <dbReference type="EMBL" id="XFO66098.1"/>
    </source>
</evidence>
<gene>
    <name evidence="10" type="primary">gerBC_1</name>
    <name evidence="10" type="ORF">SPSIL_022480</name>
</gene>
<dbReference type="Pfam" id="PF05504">
    <property type="entry name" value="Spore_GerAC"/>
    <property type="match status" value="1"/>
</dbReference>
<keyword evidence="4" id="KW-0732">Signal</keyword>
<organism evidence="10 11">
    <name type="scientific">Sporomusa silvacetica DSM 10669</name>
    <dbReference type="NCBI Taxonomy" id="1123289"/>
    <lineage>
        <taxon>Bacteria</taxon>
        <taxon>Bacillati</taxon>
        <taxon>Bacillota</taxon>
        <taxon>Negativicutes</taxon>
        <taxon>Selenomonadales</taxon>
        <taxon>Sporomusaceae</taxon>
        <taxon>Sporomusa</taxon>
    </lineage>
</organism>
<evidence type="ECO:0000256" key="2">
    <source>
        <dbReference type="ARBA" id="ARBA00007886"/>
    </source>
</evidence>
<keyword evidence="6" id="KW-0564">Palmitate</keyword>
<dbReference type="EMBL" id="CP155573">
    <property type="protein sequence ID" value="XFO66098.1"/>
    <property type="molecule type" value="Genomic_DNA"/>
</dbReference>
<dbReference type="Proteomes" id="UP000216752">
    <property type="component" value="Chromosome"/>
</dbReference>
<keyword evidence="5" id="KW-0472">Membrane</keyword>
<dbReference type="Pfam" id="PF25198">
    <property type="entry name" value="Spore_GerAC_N"/>
    <property type="match status" value="1"/>
</dbReference>
<dbReference type="InterPro" id="IPR038501">
    <property type="entry name" value="Spore_GerAC_C_sf"/>
</dbReference>
<keyword evidence="3" id="KW-0309">Germination</keyword>
<dbReference type="Gene3D" id="6.20.190.10">
    <property type="entry name" value="Nutrient germinant receptor protein C, domain 1"/>
    <property type="match status" value="1"/>
</dbReference>
<keyword evidence="11" id="KW-1185">Reference proteome</keyword>
<feature type="domain" description="Spore germination GerAC-like C-terminal" evidence="8">
    <location>
        <begin position="213"/>
        <end position="376"/>
    </location>
</feature>
<evidence type="ECO:0000256" key="4">
    <source>
        <dbReference type="ARBA" id="ARBA00022729"/>
    </source>
</evidence>
<dbReference type="InterPro" id="IPR008844">
    <property type="entry name" value="Spore_GerAC-like"/>
</dbReference>
<comment type="subcellular location">
    <subcellularLocation>
        <location evidence="1">Membrane</location>
        <topology evidence="1">Lipid-anchor</topology>
    </subcellularLocation>
</comment>
<evidence type="ECO:0000259" key="8">
    <source>
        <dbReference type="Pfam" id="PF05504"/>
    </source>
</evidence>
<feature type="domain" description="Spore germination protein N-terminal" evidence="9">
    <location>
        <begin position="22"/>
        <end position="200"/>
    </location>
</feature>
<accession>A0ABZ3IL03</accession>
<dbReference type="PROSITE" id="PS51257">
    <property type="entry name" value="PROKAR_LIPOPROTEIN"/>
    <property type="match status" value="1"/>
</dbReference>
<name>A0ABZ3IL03_9FIRM</name>
<evidence type="ECO:0000313" key="11">
    <source>
        <dbReference type="Proteomes" id="UP000216752"/>
    </source>
</evidence>
<dbReference type="InterPro" id="IPR057336">
    <property type="entry name" value="GerAC_N"/>
</dbReference>
<dbReference type="Gene3D" id="3.30.300.210">
    <property type="entry name" value="Nutrient germinant receptor protein C, domain 3"/>
    <property type="match status" value="1"/>
</dbReference>
<keyword evidence="7" id="KW-0449">Lipoprotein</keyword>
<protein>
    <submittedName>
        <fullName evidence="10">Spore germination protein B3</fullName>
    </submittedName>
</protein>
<dbReference type="InterPro" id="IPR046953">
    <property type="entry name" value="Spore_GerAC-like_C"/>
</dbReference>
<comment type="similarity">
    <text evidence="2">Belongs to the GerABKC lipoprotein family.</text>
</comment>
<evidence type="ECO:0000259" key="9">
    <source>
        <dbReference type="Pfam" id="PF25198"/>
    </source>
</evidence>
<evidence type="ECO:0000256" key="7">
    <source>
        <dbReference type="ARBA" id="ARBA00023288"/>
    </source>
</evidence>
<dbReference type="RefSeq" id="WP_169717829.1">
    <property type="nucleotide sequence ID" value="NZ_CP155573.1"/>
</dbReference>
<dbReference type="PANTHER" id="PTHR35789">
    <property type="entry name" value="SPORE GERMINATION PROTEIN B3"/>
    <property type="match status" value="1"/>
</dbReference>